<dbReference type="WBParaSite" id="ES5_v2.g19641.t1">
    <property type="protein sequence ID" value="ES5_v2.g19641.t1"/>
    <property type="gene ID" value="ES5_v2.g19641"/>
</dbReference>
<name>A0AC34FSG7_9BILA</name>
<organism evidence="1 2">
    <name type="scientific">Panagrolaimus sp. ES5</name>
    <dbReference type="NCBI Taxonomy" id="591445"/>
    <lineage>
        <taxon>Eukaryota</taxon>
        <taxon>Metazoa</taxon>
        <taxon>Ecdysozoa</taxon>
        <taxon>Nematoda</taxon>
        <taxon>Chromadorea</taxon>
        <taxon>Rhabditida</taxon>
        <taxon>Tylenchina</taxon>
        <taxon>Panagrolaimomorpha</taxon>
        <taxon>Panagrolaimoidea</taxon>
        <taxon>Panagrolaimidae</taxon>
        <taxon>Panagrolaimus</taxon>
    </lineage>
</organism>
<dbReference type="Proteomes" id="UP000887579">
    <property type="component" value="Unplaced"/>
</dbReference>
<reference evidence="2" key="1">
    <citation type="submission" date="2022-11" db="UniProtKB">
        <authorList>
            <consortium name="WormBaseParasite"/>
        </authorList>
    </citation>
    <scope>IDENTIFICATION</scope>
</reference>
<sequence length="79" mass="9141">MYAIKIQFNFIIFFKEMSQNYNNIRLHPYNTRSVGNGMERFAKWKISSKELGRGAFSKVFVATNKETNAKAAMKIVQVS</sequence>
<accession>A0AC34FSG7</accession>
<evidence type="ECO:0000313" key="2">
    <source>
        <dbReference type="WBParaSite" id="ES5_v2.g19641.t1"/>
    </source>
</evidence>
<protein>
    <submittedName>
        <fullName evidence="2">Protein kinase domain-containing protein</fullName>
    </submittedName>
</protein>
<evidence type="ECO:0000313" key="1">
    <source>
        <dbReference type="Proteomes" id="UP000887579"/>
    </source>
</evidence>
<proteinExistence type="predicted"/>